<sequence>MEVNSGAEQLLTCVNQNMHNPPTNEHVQRSNNDDQLRTQALQLQQKARDSFATNVSSSDKDSYSTYEGDGQDWELLKMLWDQTRRLSRTDHEDVIRVLRPYFWLLRQAKTRSPMISDLFTAILKAANRDHLQGTLDLAIAQDASSDATMAASQTSKQIHQSRLSLLRHLGPDIVFYYRLHRKAEGLTNRLSGVVKQIRVTAKAQCHTNTKGDGDIIKQTSDLLIDALNSEMLWAVFGREISNRKRSADDPITWGMVDSLANSIDILPRLEWQRYGIKLEFDQHGLCTAFSGQPNYYGQTKIAVAREKWQNDRVIQDSVPKLGNRGKKTRAASASLETTTRQSKRTRKQQAPQDSGTEEQNEIMTRRHAPPRRPVQQDSGLSKAGEDIAISTEAAIATSRPQTAKSTAGRHNIRQSVADGPCQRVTDGPRQSVADSPRQSVADGVLAQDQTVLELVNGAVREGQSQSGPAKAKHDDPLSYRRIQYQALIQNFIEQCQEAKSATTVRREQKVLSSCIQWLGSDWAEGATKYEEVGDVLVVSAQAAYRGLGEEHWQPNRPLLIINSGFQDEHCLDVERYSQRLLQHFSNDKVEVSVQTPGEPAKRQKLRHAIRSIKECSGHLLEATNLLDLPNVSRLAVPTFLHLDRFQEMRTRMHQHQTMVQKGTLLEKQDVTTTLQDCEEFNIFGSKGSFSSPHVDLLNGTWIRIVDGVKAWPFAVGLSTQDYRDWVDFNAQRELQVDLQWYPQGKVKMIVLKKGDVFFMPPGVVVVHAPVTLETCVAQGGMLWDRERVPQIRDNIRWTTSFHLVTNEDPQDFETLLRDGCPRANHGGFEQAH</sequence>
<proteinExistence type="predicted"/>
<organism evidence="2 3">
    <name type="scientific">Teratosphaeria destructans</name>
    <dbReference type="NCBI Taxonomy" id="418781"/>
    <lineage>
        <taxon>Eukaryota</taxon>
        <taxon>Fungi</taxon>
        <taxon>Dikarya</taxon>
        <taxon>Ascomycota</taxon>
        <taxon>Pezizomycotina</taxon>
        <taxon>Dothideomycetes</taxon>
        <taxon>Dothideomycetidae</taxon>
        <taxon>Mycosphaerellales</taxon>
        <taxon>Teratosphaeriaceae</taxon>
        <taxon>Teratosphaeria</taxon>
    </lineage>
</organism>
<feature type="region of interest" description="Disordered" evidence="1">
    <location>
        <begin position="314"/>
        <end position="445"/>
    </location>
</feature>
<dbReference type="Proteomes" id="UP001138500">
    <property type="component" value="Unassembled WGS sequence"/>
</dbReference>
<reference evidence="2 3" key="2">
    <citation type="journal article" date="2021" name="Curr. Genet.">
        <title>Genetic response to nitrogen starvation in the aggressive Eucalyptus foliar pathogen Teratosphaeria destructans.</title>
        <authorList>
            <person name="Havenga M."/>
            <person name="Wingfield B.D."/>
            <person name="Wingfield M.J."/>
            <person name="Dreyer L.L."/>
            <person name="Roets F."/>
            <person name="Aylward J."/>
        </authorList>
    </citation>
    <scope>NUCLEOTIDE SEQUENCE [LARGE SCALE GENOMIC DNA]</scope>
    <source>
        <strain evidence="2">CMW44962</strain>
    </source>
</reference>
<dbReference type="Gene3D" id="2.60.120.650">
    <property type="entry name" value="Cupin"/>
    <property type="match status" value="1"/>
</dbReference>
<reference evidence="2 3" key="1">
    <citation type="journal article" date="2018" name="IMA Fungus">
        <title>IMA Genome-F 10: Nine draft genome sequences of Claviceps purpurea s.lat., including C. arundinis, C. humidiphila, and C. cf. spartinae, pseudomolecules for the pitch canker pathogen Fusarium circinatum, draft genome of Davidsoniella eucalypti, Grosmannia galeiformis, Quambalaria eucalypti, and Teratosphaeria destructans.</title>
        <authorList>
            <person name="Wingfield B.D."/>
            <person name="Liu M."/>
            <person name="Nguyen H.D."/>
            <person name="Lane F.A."/>
            <person name="Morgan S.W."/>
            <person name="De Vos L."/>
            <person name="Wilken P.M."/>
            <person name="Duong T.A."/>
            <person name="Aylward J."/>
            <person name="Coetzee M.P."/>
            <person name="Dadej K."/>
            <person name="De Beer Z.W."/>
            <person name="Findlay W."/>
            <person name="Havenga M."/>
            <person name="Kolarik M."/>
            <person name="Menzies J.G."/>
            <person name="Naidoo K."/>
            <person name="Pochopski O."/>
            <person name="Shoukouhi P."/>
            <person name="Santana Q.C."/>
            <person name="Seifert K.A."/>
            <person name="Soal N."/>
            <person name="Steenkamp E.T."/>
            <person name="Tatham C.T."/>
            <person name="van der Nest M.A."/>
            <person name="Wingfield M.J."/>
        </authorList>
    </citation>
    <scope>NUCLEOTIDE SEQUENCE [LARGE SCALE GENOMIC DNA]</scope>
    <source>
        <strain evidence="2">CMW44962</strain>
    </source>
</reference>
<comment type="caution">
    <text evidence="2">The sequence shown here is derived from an EMBL/GenBank/DDBJ whole genome shotgun (WGS) entry which is preliminary data.</text>
</comment>
<evidence type="ECO:0000256" key="1">
    <source>
        <dbReference type="SAM" id="MobiDB-lite"/>
    </source>
</evidence>
<dbReference type="SUPFAM" id="SSF51197">
    <property type="entry name" value="Clavaminate synthase-like"/>
    <property type="match status" value="1"/>
</dbReference>
<dbReference type="OrthoDB" id="4161428at2759"/>
<gene>
    <name evidence="2" type="ORF">Tdes44962_MAKER09611</name>
</gene>
<accession>A0A9W7SSH0</accession>
<protein>
    <submittedName>
        <fullName evidence="2">Histone-lysine n-methyltransferase ezh1</fullName>
    </submittedName>
</protein>
<evidence type="ECO:0000313" key="3">
    <source>
        <dbReference type="Proteomes" id="UP001138500"/>
    </source>
</evidence>
<keyword evidence="3" id="KW-1185">Reference proteome</keyword>
<dbReference type="AlphaFoldDB" id="A0A9W7SSH0"/>
<evidence type="ECO:0000313" key="2">
    <source>
        <dbReference type="EMBL" id="KAH9827777.1"/>
    </source>
</evidence>
<name>A0A9W7SSH0_9PEZI</name>
<feature type="compositionally biased region" description="Low complexity" evidence="1">
    <location>
        <begin position="387"/>
        <end position="398"/>
    </location>
</feature>
<dbReference type="EMBL" id="RIBY02001857">
    <property type="protein sequence ID" value="KAH9827777.1"/>
    <property type="molecule type" value="Genomic_DNA"/>
</dbReference>